<keyword evidence="1" id="KW-0238">DNA-binding</keyword>
<dbReference type="InterPro" id="IPR010982">
    <property type="entry name" value="Lambda_DNA-bd_dom_sf"/>
</dbReference>
<organism evidence="3 4">
    <name type="scientific">Neobacillus paridis</name>
    <dbReference type="NCBI Taxonomy" id="2803862"/>
    <lineage>
        <taxon>Bacteria</taxon>
        <taxon>Bacillati</taxon>
        <taxon>Bacillota</taxon>
        <taxon>Bacilli</taxon>
        <taxon>Bacillales</taxon>
        <taxon>Bacillaceae</taxon>
        <taxon>Neobacillus</taxon>
    </lineage>
</organism>
<feature type="domain" description="HTH cro/C1-type" evidence="2">
    <location>
        <begin position="8"/>
        <end position="62"/>
    </location>
</feature>
<dbReference type="SUPFAM" id="SSF48452">
    <property type="entry name" value="TPR-like"/>
    <property type="match status" value="1"/>
</dbReference>
<protein>
    <submittedName>
        <fullName evidence="3">Helix-turn-helix domain-containing protein</fullName>
    </submittedName>
</protein>
<evidence type="ECO:0000313" key="3">
    <source>
        <dbReference type="EMBL" id="MBL4952101.1"/>
    </source>
</evidence>
<evidence type="ECO:0000259" key="2">
    <source>
        <dbReference type="PROSITE" id="PS50943"/>
    </source>
</evidence>
<proteinExistence type="predicted"/>
<dbReference type="SUPFAM" id="SSF47413">
    <property type="entry name" value="lambda repressor-like DNA-binding domains"/>
    <property type="match status" value="1"/>
</dbReference>
<keyword evidence="4" id="KW-1185">Reference proteome</keyword>
<dbReference type="Proteomes" id="UP000623967">
    <property type="component" value="Unassembled WGS sequence"/>
</dbReference>
<dbReference type="Gene3D" id="1.25.40.10">
    <property type="entry name" value="Tetratricopeptide repeat domain"/>
    <property type="match status" value="2"/>
</dbReference>
<dbReference type="Pfam" id="PF01381">
    <property type="entry name" value="HTH_3"/>
    <property type="match status" value="1"/>
</dbReference>
<comment type="caution">
    <text evidence="3">The sequence shown here is derived from an EMBL/GenBank/DDBJ whole genome shotgun (WGS) entry which is preliminary data.</text>
</comment>
<accession>A0ABS1TLB1</accession>
<dbReference type="RefSeq" id="WP_202653380.1">
    <property type="nucleotide sequence ID" value="NZ_JAESWB010000134.1"/>
</dbReference>
<gene>
    <name evidence="3" type="ORF">JK635_07740</name>
</gene>
<dbReference type="InterPro" id="IPR019734">
    <property type="entry name" value="TPR_rpt"/>
</dbReference>
<dbReference type="InterPro" id="IPR011990">
    <property type="entry name" value="TPR-like_helical_dom_sf"/>
</dbReference>
<dbReference type="Gene3D" id="1.10.260.40">
    <property type="entry name" value="lambda repressor-like DNA-binding domains"/>
    <property type="match status" value="1"/>
</dbReference>
<evidence type="ECO:0000256" key="1">
    <source>
        <dbReference type="ARBA" id="ARBA00023125"/>
    </source>
</evidence>
<dbReference type="PANTHER" id="PTHR46797:SF1">
    <property type="entry name" value="METHYLPHOSPHONATE SYNTHASE"/>
    <property type="match status" value="1"/>
</dbReference>
<evidence type="ECO:0000313" key="4">
    <source>
        <dbReference type="Proteomes" id="UP000623967"/>
    </source>
</evidence>
<dbReference type="CDD" id="cd00093">
    <property type="entry name" value="HTH_XRE"/>
    <property type="match status" value="1"/>
</dbReference>
<dbReference type="PANTHER" id="PTHR46797">
    <property type="entry name" value="HTH-TYPE TRANSCRIPTIONAL REGULATOR"/>
    <property type="match status" value="1"/>
</dbReference>
<dbReference type="SMART" id="SM00028">
    <property type="entry name" value="TPR"/>
    <property type="match status" value="3"/>
</dbReference>
<sequence length="350" mass="41196">MKNIGEIIKKRRKEIGLTQAMLARKMNVTQSLISQTEKGLVKPTMTFLYKLADSLSTTPSYFFTHQEKNESALYVDDTFLAIEKAYLHYQYDYMKSLIDTAKNHPAFDNPHNQLWLMIWEAKWYYQNQDMEKGLETCFHCLDTYEDHLSRFQIGEIHRLIGDLYCGKAILLDPVNLSTKGRNEIKFLLKEALYHYSEALSCTKFQPNSSETYKKILYGMGYIYLRLGKKQESDTYFQLCLENCQKDITLANSYFGYVLEMNGKIAKEEGRLNEALDLFQKSLQRYQENEEIKNVFSSLLEIADTYDIMGEKEKAKNMYLEIKQKMANHPDHKRKEIFEIVEERLKEMTVC</sequence>
<dbReference type="EMBL" id="JAESWB010000134">
    <property type="protein sequence ID" value="MBL4952101.1"/>
    <property type="molecule type" value="Genomic_DNA"/>
</dbReference>
<dbReference type="PROSITE" id="PS50943">
    <property type="entry name" value="HTH_CROC1"/>
    <property type="match status" value="1"/>
</dbReference>
<dbReference type="InterPro" id="IPR050807">
    <property type="entry name" value="TransReg_Diox_bact_type"/>
</dbReference>
<reference evidence="3 4" key="1">
    <citation type="submission" date="2021-01" db="EMBL/GenBank/DDBJ databases">
        <title>Genome public.</title>
        <authorList>
            <person name="Liu C."/>
            <person name="Sun Q."/>
        </authorList>
    </citation>
    <scope>NUCLEOTIDE SEQUENCE [LARGE SCALE GENOMIC DNA]</scope>
    <source>
        <strain evidence="3 4">YIM B02564</strain>
    </source>
</reference>
<dbReference type="InterPro" id="IPR001387">
    <property type="entry name" value="Cro/C1-type_HTH"/>
</dbReference>
<dbReference type="SMART" id="SM00530">
    <property type="entry name" value="HTH_XRE"/>
    <property type="match status" value="1"/>
</dbReference>
<dbReference type="Pfam" id="PF13181">
    <property type="entry name" value="TPR_8"/>
    <property type="match status" value="1"/>
</dbReference>
<name>A0ABS1TLB1_9BACI</name>